<dbReference type="Pfam" id="PF02492">
    <property type="entry name" value="cobW"/>
    <property type="match status" value="1"/>
</dbReference>
<dbReference type="InterPro" id="IPR027417">
    <property type="entry name" value="P-loop_NTPase"/>
</dbReference>
<dbReference type="GO" id="GO:0005737">
    <property type="term" value="C:cytoplasm"/>
    <property type="evidence" value="ECO:0007669"/>
    <property type="project" value="TreeGrafter"/>
</dbReference>
<dbReference type="Gene3D" id="3.40.50.300">
    <property type="entry name" value="P-loop containing nucleotide triphosphate hydrolases"/>
    <property type="match status" value="1"/>
</dbReference>
<keyword evidence="9" id="KW-1185">Reference proteome</keyword>
<dbReference type="InterPro" id="IPR003495">
    <property type="entry name" value="CobW/HypB/UreG_nucleotide-bd"/>
</dbReference>
<dbReference type="InterPro" id="IPR051316">
    <property type="entry name" value="Zinc-reg_GTPase_activator"/>
</dbReference>
<evidence type="ECO:0000256" key="2">
    <source>
        <dbReference type="ARBA" id="ARBA00022801"/>
    </source>
</evidence>
<dbReference type="OrthoDB" id="9808822at2"/>
<keyword evidence="3" id="KW-0143">Chaperone</keyword>
<proteinExistence type="inferred from homology"/>
<dbReference type="SUPFAM" id="SSF52540">
    <property type="entry name" value="P-loop containing nucleoside triphosphate hydrolases"/>
    <property type="match status" value="1"/>
</dbReference>
<dbReference type="PANTHER" id="PTHR13748">
    <property type="entry name" value="COBW-RELATED"/>
    <property type="match status" value="1"/>
</dbReference>
<dbReference type="RefSeq" id="WP_077129312.1">
    <property type="nucleotide sequence ID" value="NZ_CP014263.1"/>
</dbReference>
<accession>A0A1P9WR84</accession>
<reference evidence="8 9" key="1">
    <citation type="submission" date="2016-01" db="EMBL/GenBank/DDBJ databases">
        <authorList>
            <person name="Oliw E.H."/>
        </authorList>
    </citation>
    <scope>NUCLEOTIDE SEQUENCE [LARGE SCALE GENOMIC DNA]</scope>
    <source>
        <strain evidence="8 9">DY10</strain>
    </source>
</reference>
<organism evidence="8 9">
    <name type="scientific">Spirosoma montaniterrae</name>
    <dbReference type="NCBI Taxonomy" id="1178516"/>
    <lineage>
        <taxon>Bacteria</taxon>
        <taxon>Pseudomonadati</taxon>
        <taxon>Bacteroidota</taxon>
        <taxon>Cytophagia</taxon>
        <taxon>Cytophagales</taxon>
        <taxon>Cytophagaceae</taxon>
        <taxon>Spirosoma</taxon>
    </lineage>
</organism>
<dbReference type="GO" id="GO:0016787">
    <property type="term" value="F:hydrolase activity"/>
    <property type="evidence" value="ECO:0007669"/>
    <property type="project" value="UniProtKB-KW"/>
</dbReference>
<dbReference type="EMBL" id="CP014263">
    <property type="protein sequence ID" value="AQG77885.1"/>
    <property type="molecule type" value="Genomic_DNA"/>
</dbReference>
<evidence type="ECO:0000256" key="5">
    <source>
        <dbReference type="ARBA" id="ARBA00045658"/>
    </source>
</evidence>
<comment type="function">
    <text evidence="5">Zinc chaperone that directly transfers zinc cofactor to target proteins, thereby activating them. Zinc is transferred from the CXCC motif in the GTPase domain to the zinc binding site in target proteins in a process requiring GTP hydrolysis.</text>
</comment>
<evidence type="ECO:0000259" key="7">
    <source>
        <dbReference type="SMART" id="SM00833"/>
    </source>
</evidence>
<protein>
    <recommendedName>
        <fullName evidence="7">CobW C-terminal domain-containing protein</fullName>
    </recommendedName>
</protein>
<evidence type="ECO:0000256" key="4">
    <source>
        <dbReference type="ARBA" id="ARBA00034320"/>
    </source>
</evidence>
<dbReference type="GO" id="GO:0000166">
    <property type="term" value="F:nucleotide binding"/>
    <property type="evidence" value="ECO:0007669"/>
    <property type="project" value="UniProtKB-KW"/>
</dbReference>
<feature type="domain" description="CobW C-terminal" evidence="7">
    <location>
        <begin position="253"/>
        <end position="347"/>
    </location>
</feature>
<dbReference type="Pfam" id="PF07683">
    <property type="entry name" value="CobW_C"/>
    <property type="match status" value="1"/>
</dbReference>
<dbReference type="STRING" id="1178516.AWR27_00055"/>
<keyword evidence="2" id="KW-0378">Hydrolase</keyword>
<evidence type="ECO:0000256" key="3">
    <source>
        <dbReference type="ARBA" id="ARBA00023186"/>
    </source>
</evidence>
<comment type="catalytic activity">
    <reaction evidence="6">
        <text>GTP + H2O = GDP + phosphate + H(+)</text>
        <dbReference type="Rhea" id="RHEA:19669"/>
        <dbReference type="ChEBI" id="CHEBI:15377"/>
        <dbReference type="ChEBI" id="CHEBI:15378"/>
        <dbReference type="ChEBI" id="CHEBI:37565"/>
        <dbReference type="ChEBI" id="CHEBI:43474"/>
        <dbReference type="ChEBI" id="CHEBI:58189"/>
    </reaction>
    <physiologicalReaction direction="left-to-right" evidence="6">
        <dbReference type="Rhea" id="RHEA:19670"/>
    </physiologicalReaction>
</comment>
<evidence type="ECO:0000313" key="9">
    <source>
        <dbReference type="Proteomes" id="UP000187941"/>
    </source>
</evidence>
<dbReference type="AlphaFoldDB" id="A0A1P9WR84"/>
<evidence type="ECO:0000313" key="8">
    <source>
        <dbReference type="EMBL" id="AQG77885.1"/>
    </source>
</evidence>
<dbReference type="Proteomes" id="UP000187941">
    <property type="component" value="Chromosome"/>
</dbReference>
<evidence type="ECO:0000256" key="6">
    <source>
        <dbReference type="ARBA" id="ARBA00049117"/>
    </source>
</evidence>
<dbReference type="SMART" id="SM00833">
    <property type="entry name" value="CobW_C"/>
    <property type="match status" value="1"/>
</dbReference>
<name>A0A1P9WR84_9BACT</name>
<dbReference type="CDD" id="cd03112">
    <property type="entry name" value="CobW-like"/>
    <property type="match status" value="1"/>
</dbReference>
<sequence length="373" mass="41591">MHNKSENMPKDVTLLTGFLGAGKTTLLNALMAARPQTRFALIENEYGEEGIDGGLVMRPDVDVVELSNGCLCCSLNNDLLDVLEAFYDRRDQFDELIIETTGIADPANVAVPFLMVPMVQREFTLKRVICLVDAELVEDQLRDTEEAIGQISFSDVILINKTDRVSPEYLATVQETLRGLNPFAQVFLGHKDSYPIDELMRAVRETADAGAITKLRPVQPSATPGPSLLQAVPKANSLGVMPHRHHHHKHSDIVSLSFRFSESFDMTQVYHRLTTLLLFQGQGIYRVKGIIYDETRAERWIVQSVGRTLTITEGAAWQPDEERVSRVVFIGKLLKPAGFEKLLKQCIRNAKPEPSAWNITNSAALQPTPKLPS</sequence>
<dbReference type="KEGG" id="smon:AWR27_00055"/>
<gene>
    <name evidence="8" type="ORF">AWR27_00055</name>
</gene>
<evidence type="ECO:0000256" key="1">
    <source>
        <dbReference type="ARBA" id="ARBA00022741"/>
    </source>
</evidence>
<keyword evidence="1" id="KW-0547">Nucleotide-binding</keyword>
<dbReference type="PANTHER" id="PTHR13748:SF62">
    <property type="entry name" value="COBW DOMAIN-CONTAINING PROTEIN"/>
    <property type="match status" value="1"/>
</dbReference>
<comment type="similarity">
    <text evidence="4">Belongs to the SIMIBI class G3E GTPase family. ZNG1 subfamily.</text>
</comment>
<dbReference type="InterPro" id="IPR036627">
    <property type="entry name" value="CobW-likC_sf"/>
</dbReference>
<dbReference type="SUPFAM" id="SSF90002">
    <property type="entry name" value="Hypothetical protein YjiA, C-terminal domain"/>
    <property type="match status" value="1"/>
</dbReference>
<dbReference type="Gene3D" id="3.30.1220.10">
    <property type="entry name" value="CobW-like, C-terminal domain"/>
    <property type="match status" value="1"/>
</dbReference>
<dbReference type="InterPro" id="IPR011629">
    <property type="entry name" value="CobW-like_C"/>
</dbReference>